<keyword evidence="4" id="KW-1185">Reference proteome</keyword>
<evidence type="ECO:0000313" key="3">
    <source>
        <dbReference type="EMBL" id="MCF4007432.1"/>
    </source>
</evidence>
<dbReference type="PANTHER" id="PTHR46018:SF4">
    <property type="entry name" value="METALLO-HYDROLASE YHFI-RELATED"/>
    <property type="match status" value="1"/>
</dbReference>
<accession>A0A9X1U847</accession>
<dbReference type="InterPro" id="IPR036866">
    <property type="entry name" value="RibonucZ/Hydroxyglut_hydro"/>
</dbReference>
<evidence type="ECO:0000259" key="2">
    <source>
        <dbReference type="SMART" id="SM00849"/>
    </source>
</evidence>
<feature type="domain" description="Metallo-beta-lactamase" evidence="2">
    <location>
        <begin position="18"/>
        <end position="204"/>
    </location>
</feature>
<reference evidence="3" key="1">
    <citation type="submission" date="2022-01" db="EMBL/GenBank/DDBJ databases">
        <title>Corynebacterium sp. nov isolated from isolated from the feces of the greater white-fronted geese (Anser albifrons) at Poyang Lake, PR China.</title>
        <authorList>
            <person name="Liu Q."/>
        </authorList>
    </citation>
    <scope>NUCLEOTIDE SEQUENCE</scope>
    <source>
        <strain evidence="3">JCM 32435</strain>
    </source>
</reference>
<dbReference type="Pfam" id="PF12706">
    <property type="entry name" value="Lactamase_B_2"/>
    <property type="match status" value="1"/>
</dbReference>
<protein>
    <submittedName>
        <fullName evidence="3">MBL fold metallo-hydrolase</fullName>
    </submittedName>
</protein>
<evidence type="ECO:0000256" key="1">
    <source>
        <dbReference type="SAM" id="MobiDB-lite"/>
    </source>
</evidence>
<dbReference type="SUPFAM" id="SSF56281">
    <property type="entry name" value="Metallo-hydrolase/oxidoreductase"/>
    <property type="match status" value="1"/>
</dbReference>
<dbReference type="EMBL" id="JAKGSI010000005">
    <property type="protein sequence ID" value="MCF4007432.1"/>
    <property type="molecule type" value="Genomic_DNA"/>
</dbReference>
<proteinExistence type="predicted"/>
<dbReference type="SMART" id="SM00849">
    <property type="entry name" value="Lactamase_B"/>
    <property type="match status" value="1"/>
</dbReference>
<organism evidence="3 4">
    <name type="scientific">Corynebacterium uropygiale</name>
    <dbReference type="NCBI Taxonomy" id="1775911"/>
    <lineage>
        <taxon>Bacteria</taxon>
        <taxon>Bacillati</taxon>
        <taxon>Actinomycetota</taxon>
        <taxon>Actinomycetes</taxon>
        <taxon>Mycobacteriales</taxon>
        <taxon>Corynebacteriaceae</taxon>
        <taxon>Corynebacterium</taxon>
    </lineage>
</organism>
<dbReference type="GO" id="GO:0042781">
    <property type="term" value="F:3'-tRNA processing endoribonuclease activity"/>
    <property type="evidence" value="ECO:0007669"/>
    <property type="project" value="TreeGrafter"/>
</dbReference>
<dbReference type="PANTHER" id="PTHR46018">
    <property type="entry name" value="ZINC PHOSPHODIESTERASE ELAC PROTEIN 1"/>
    <property type="match status" value="1"/>
</dbReference>
<feature type="region of interest" description="Disordered" evidence="1">
    <location>
        <begin position="1"/>
        <end position="21"/>
    </location>
</feature>
<comment type="caution">
    <text evidence="3">The sequence shown here is derived from an EMBL/GenBank/DDBJ whole genome shotgun (WGS) entry which is preliminary data.</text>
</comment>
<name>A0A9X1U847_9CORY</name>
<dbReference type="Proteomes" id="UP001139336">
    <property type="component" value="Unassembled WGS sequence"/>
</dbReference>
<dbReference type="AlphaFoldDB" id="A0A9X1U847"/>
<dbReference type="CDD" id="cd07716">
    <property type="entry name" value="RNaseZ_short-form-like_MBL-fold"/>
    <property type="match status" value="1"/>
</dbReference>
<evidence type="ECO:0000313" key="4">
    <source>
        <dbReference type="Proteomes" id="UP001139336"/>
    </source>
</evidence>
<gene>
    <name evidence="3" type="ORF">L1O03_09655</name>
</gene>
<feature type="compositionally biased region" description="Polar residues" evidence="1">
    <location>
        <begin position="8"/>
        <end position="21"/>
    </location>
</feature>
<dbReference type="InterPro" id="IPR001279">
    <property type="entry name" value="Metallo-B-lactamas"/>
</dbReference>
<dbReference type="Gene3D" id="3.60.15.10">
    <property type="entry name" value="Ribonuclease Z/Hydroxyacylglutathione hydrolase-like"/>
    <property type="match status" value="1"/>
</dbReference>
<dbReference type="RefSeq" id="WP_236119576.1">
    <property type="nucleotide sequence ID" value="NZ_JAKGSI010000005.1"/>
</dbReference>
<sequence>MEVRILGSSGSVSGPTNPTSGYLVRSTNEAPVLVDCGPGVLSQLQQVTDPAGTHVLFSHLHADHCLDFPSLLVWRRFHPISPSTMKHDLIGPEDTPNHLGRLSSDEPDTVESFEDTFTFRAWRERQPEDIADLRVTPFHAVHPIQAYSLRMEERSTGTVVAYSGDSDWTEDLIECARDADLFLCEATWCDSSEGKAPGMHMSGREAGRAARLAGAKALVLIHIPPWGDPEAALDAARSEFEGPVSLGLAGDTWRL</sequence>